<keyword evidence="3" id="KW-1134">Transmembrane beta strand</keyword>
<evidence type="ECO:0000256" key="10">
    <source>
        <dbReference type="SAM" id="SignalP"/>
    </source>
</evidence>
<keyword evidence="5" id="KW-0406">Ion transport</keyword>
<dbReference type="InterPro" id="IPR050330">
    <property type="entry name" value="Bact_OuterMem_StrucFunc"/>
</dbReference>
<keyword evidence="6" id="KW-0626">Porin</keyword>
<dbReference type="GO" id="GO:0006811">
    <property type="term" value="P:monoatomic ion transport"/>
    <property type="evidence" value="ECO:0007669"/>
    <property type="project" value="UniProtKB-KW"/>
</dbReference>
<evidence type="ECO:0000256" key="9">
    <source>
        <dbReference type="PROSITE-ProRule" id="PRU00473"/>
    </source>
</evidence>
<dbReference type="InterPro" id="IPR036737">
    <property type="entry name" value="OmpA-like_sf"/>
</dbReference>
<comment type="subcellular location">
    <subcellularLocation>
        <location evidence="1">Cell outer membrane</location>
        <topology evidence="1">Multi-pass membrane protein</topology>
    </subcellularLocation>
</comment>
<dbReference type="GO" id="GO:0009279">
    <property type="term" value="C:cell outer membrane"/>
    <property type="evidence" value="ECO:0007669"/>
    <property type="project" value="UniProtKB-SubCell"/>
</dbReference>
<dbReference type="CDD" id="cd07185">
    <property type="entry name" value="OmpA_C-like"/>
    <property type="match status" value="1"/>
</dbReference>
<evidence type="ECO:0000313" key="13">
    <source>
        <dbReference type="Proteomes" id="UP000297998"/>
    </source>
</evidence>
<keyword evidence="8" id="KW-0998">Cell outer membrane</keyword>
<proteinExistence type="predicted"/>
<evidence type="ECO:0000256" key="7">
    <source>
        <dbReference type="ARBA" id="ARBA00023136"/>
    </source>
</evidence>
<evidence type="ECO:0000256" key="2">
    <source>
        <dbReference type="ARBA" id="ARBA00022448"/>
    </source>
</evidence>
<name>A0A4Z1C0H6_9FLAO</name>
<protein>
    <submittedName>
        <fullName evidence="12">OmpA family protein</fullName>
    </submittedName>
</protein>
<keyword evidence="13" id="KW-1185">Reference proteome</keyword>
<dbReference type="EMBL" id="SRPE01000003">
    <property type="protein sequence ID" value="TGN29192.1"/>
    <property type="molecule type" value="Genomic_DNA"/>
</dbReference>
<evidence type="ECO:0000256" key="5">
    <source>
        <dbReference type="ARBA" id="ARBA00023065"/>
    </source>
</evidence>
<dbReference type="OrthoDB" id="1522982at2"/>
<dbReference type="InterPro" id="IPR006664">
    <property type="entry name" value="OMP_bac"/>
</dbReference>
<evidence type="ECO:0000256" key="6">
    <source>
        <dbReference type="ARBA" id="ARBA00023114"/>
    </source>
</evidence>
<keyword evidence="4" id="KW-0812">Transmembrane</keyword>
<evidence type="ECO:0000256" key="1">
    <source>
        <dbReference type="ARBA" id="ARBA00004571"/>
    </source>
</evidence>
<keyword evidence="7 9" id="KW-0472">Membrane</keyword>
<dbReference type="PANTHER" id="PTHR30329">
    <property type="entry name" value="STATOR ELEMENT OF FLAGELLAR MOTOR COMPLEX"/>
    <property type="match status" value="1"/>
</dbReference>
<gene>
    <name evidence="12" type="ORF">E4J94_04350</name>
</gene>
<accession>A0A4Z1C0H6</accession>
<dbReference type="PANTHER" id="PTHR30329:SF21">
    <property type="entry name" value="LIPOPROTEIN YIAD-RELATED"/>
    <property type="match status" value="1"/>
</dbReference>
<feature type="chain" id="PRO_5021247760" evidence="10">
    <location>
        <begin position="20"/>
        <end position="422"/>
    </location>
</feature>
<dbReference type="PRINTS" id="PR01021">
    <property type="entry name" value="OMPADOMAIN"/>
</dbReference>
<dbReference type="SUPFAM" id="SSF56925">
    <property type="entry name" value="OMPA-like"/>
    <property type="match status" value="1"/>
</dbReference>
<sequence>MKKISYLLSVIGLGIFAQAQETTETVNNDYNKWSIEAQAGANKATAPFTNGYYNETPSFYNANFGVRYMFNNKFGLKLSGGYDRLKEGEGSKHFRSNFYRVDLSGVANLGRMMNFETWTNTIGLLAHGGVGYGFMNNDATKGDSSGLLDDNDEMGLISLGLTPQIKLTNRIVLTGDLSYTKTIRQNTTWDGQSSDEAAKRGFDGSLWNATLGLTFYLGKNEKHADWVYEPTRSDLEDRITNIEQMLKDTDGDGVADYLDQEPDSAPGAVVDTKGVTIDHNGNGIPDNIEEYIKQNAGGNTTIVNDADFLEQMINSGIINVYFDYNSDKPYQQSVGGIKFVSEYLKAKPNAQIEILGYADPVGGDAFNKNLSRRRAENVKAILVNQGANASQLTTIGEGEDKEFKNSQVSSHQLARRVVFRVK</sequence>
<dbReference type="InterPro" id="IPR006665">
    <property type="entry name" value="OmpA-like"/>
</dbReference>
<evidence type="ECO:0000256" key="4">
    <source>
        <dbReference type="ARBA" id="ARBA00022692"/>
    </source>
</evidence>
<dbReference type="GO" id="GO:0015288">
    <property type="term" value="F:porin activity"/>
    <property type="evidence" value="ECO:0007669"/>
    <property type="project" value="UniProtKB-KW"/>
</dbReference>
<feature type="signal peptide" evidence="10">
    <location>
        <begin position="1"/>
        <end position="19"/>
    </location>
</feature>
<dbReference type="GO" id="GO:0046930">
    <property type="term" value="C:pore complex"/>
    <property type="evidence" value="ECO:0007669"/>
    <property type="project" value="UniProtKB-KW"/>
</dbReference>
<keyword evidence="2" id="KW-0813">Transport</keyword>
<dbReference type="InterPro" id="IPR028974">
    <property type="entry name" value="TSP_type-3_rpt"/>
</dbReference>
<comment type="caution">
    <text evidence="12">The sequence shown here is derived from an EMBL/GenBank/DDBJ whole genome shotgun (WGS) entry which is preliminary data.</text>
</comment>
<dbReference type="AlphaFoldDB" id="A0A4Z1C0H6"/>
<evidence type="ECO:0000256" key="8">
    <source>
        <dbReference type="ARBA" id="ARBA00023237"/>
    </source>
</evidence>
<keyword evidence="10" id="KW-0732">Signal</keyword>
<evidence type="ECO:0000313" key="12">
    <source>
        <dbReference type="EMBL" id="TGN29192.1"/>
    </source>
</evidence>
<dbReference type="PROSITE" id="PS51123">
    <property type="entry name" value="OMPA_2"/>
    <property type="match status" value="1"/>
</dbReference>
<dbReference type="GO" id="GO:0005509">
    <property type="term" value="F:calcium ion binding"/>
    <property type="evidence" value="ECO:0007669"/>
    <property type="project" value="InterPro"/>
</dbReference>
<organism evidence="12 13">
    <name type="scientific">Empedobacter tilapiae</name>
    <dbReference type="NCBI Taxonomy" id="2491114"/>
    <lineage>
        <taxon>Bacteria</taxon>
        <taxon>Pseudomonadati</taxon>
        <taxon>Bacteroidota</taxon>
        <taxon>Flavobacteriia</taxon>
        <taxon>Flavobacteriales</taxon>
        <taxon>Weeksellaceae</taxon>
        <taxon>Empedobacter</taxon>
    </lineage>
</organism>
<dbReference type="Gene3D" id="3.30.1330.60">
    <property type="entry name" value="OmpA-like domain"/>
    <property type="match status" value="1"/>
</dbReference>
<reference evidence="12 13" key="1">
    <citation type="submission" date="2019-03" db="EMBL/GenBank/DDBJ databases">
        <title>Empedobacter tilapiae sp. nov., isolated from an intestine of Nile tilapia Oreochromis niloticus.</title>
        <authorList>
            <person name="Kim Y.-O."/>
            <person name="Yoon J.-H."/>
        </authorList>
    </citation>
    <scope>NUCLEOTIDE SEQUENCE [LARGE SCALE GENOMIC DNA]</scope>
    <source>
        <strain evidence="12 13">MRS2</strain>
    </source>
</reference>
<feature type="domain" description="OmpA-like" evidence="11">
    <location>
        <begin position="309"/>
        <end position="422"/>
    </location>
</feature>
<dbReference type="Proteomes" id="UP000297998">
    <property type="component" value="Unassembled WGS sequence"/>
</dbReference>
<dbReference type="InterPro" id="IPR011250">
    <property type="entry name" value="OMP/PagP_B-barrel"/>
</dbReference>
<dbReference type="SUPFAM" id="SSF103088">
    <property type="entry name" value="OmpA-like"/>
    <property type="match status" value="1"/>
</dbReference>
<evidence type="ECO:0000259" key="11">
    <source>
        <dbReference type="PROSITE" id="PS51123"/>
    </source>
</evidence>
<dbReference type="SUPFAM" id="SSF103647">
    <property type="entry name" value="TSP type-3 repeat"/>
    <property type="match status" value="1"/>
</dbReference>
<dbReference type="Pfam" id="PF00691">
    <property type="entry name" value="OmpA"/>
    <property type="match status" value="1"/>
</dbReference>
<evidence type="ECO:0000256" key="3">
    <source>
        <dbReference type="ARBA" id="ARBA00022452"/>
    </source>
</evidence>
<dbReference type="RefSeq" id="WP_135834648.1">
    <property type="nucleotide sequence ID" value="NZ_CAUQWU010000006.1"/>
</dbReference>